<keyword evidence="2" id="KW-0678">Repressor</keyword>
<keyword evidence="3" id="KW-0805">Transcription regulation</keyword>
<dbReference type="PROSITE" id="PS50013">
    <property type="entry name" value="CHROMO_2"/>
    <property type="match status" value="1"/>
</dbReference>
<evidence type="ECO:0000256" key="5">
    <source>
        <dbReference type="ARBA" id="ARBA00023242"/>
    </source>
</evidence>
<dbReference type="SMART" id="SM00298">
    <property type="entry name" value="CHROMO"/>
    <property type="match status" value="1"/>
</dbReference>
<keyword evidence="4" id="KW-0804">Transcription</keyword>
<evidence type="ECO:0000256" key="6">
    <source>
        <dbReference type="SAM" id="MobiDB-lite"/>
    </source>
</evidence>
<evidence type="ECO:0000256" key="1">
    <source>
        <dbReference type="ARBA" id="ARBA00004123"/>
    </source>
</evidence>
<dbReference type="CTD" id="100150672"/>
<dbReference type="Gene3D" id="2.40.50.40">
    <property type="match status" value="1"/>
</dbReference>
<dbReference type="PANTHER" id="PTHR46389">
    <property type="entry name" value="POLYCOMB GROUP PROTEIN PC"/>
    <property type="match status" value="1"/>
</dbReference>
<dbReference type="GO" id="GO:0003682">
    <property type="term" value="F:chromatin binding"/>
    <property type="evidence" value="ECO:0007669"/>
    <property type="project" value="TreeGrafter"/>
</dbReference>
<dbReference type="InterPro" id="IPR033773">
    <property type="entry name" value="CBX7_C"/>
</dbReference>
<dbReference type="PANTHER" id="PTHR46389:SF1">
    <property type="entry name" value="CHROMOBOX PROTEIN HOMOLOG 8"/>
    <property type="match status" value="1"/>
</dbReference>
<reference evidence="8" key="3">
    <citation type="submission" date="2025-09" db="UniProtKB">
        <authorList>
            <consortium name="Ensembl"/>
        </authorList>
    </citation>
    <scope>IDENTIFICATION</scope>
</reference>
<name>A0AAY5KAG3_ESOLU</name>
<dbReference type="Ensembl" id="ENSELUT00000100316.1">
    <property type="protein sequence ID" value="ENSELUP00000085235.1"/>
    <property type="gene ID" value="ENSELUG00000042420.1"/>
</dbReference>
<dbReference type="Pfam" id="PF17218">
    <property type="entry name" value="CBX7_C"/>
    <property type="match status" value="1"/>
</dbReference>
<dbReference type="KEGG" id="els:105013027"/>
<organism evidence="8 9">
    <name type="scientific">Esox lucius</name>
    <name type="common">Northern pike</name>
    <dbReference type="NCBI Taxonomy" id="8010"/>
    <lineage>
        <taxon>Eukaryota</taxon>
        <taxon>Metazoa</taxon>
        <taxon>Chordata</taxon>
        <taxon>Craniata</taxon>
        <taxon>Vertebrata</taxon>
        <taxon>Euteleostomi</taxon>
        <taxon>Actinopterygii</taxon>
        <taxon>Neopterygii</taxon>
        <taxon>Teleostei</taxon>
        <taxon>Protacanthopterygii</taxon>
        <taxon>Esociformes</taxon>
        <taxon>Esocidae</taxon>
        <taxon>Esox</taxon>
    </lineage>
</organism>
<dbReference type="Pfam" id="PF00385">
    <property type="entry name" value="Chromo"/>
    <property type="match status" value="1"/>
</dbReference>
<dbReference type="GeneID" id="105013027"/>
<dbReference type="InterPro" id="IPR023780">
    <property type="entry name" value="Chromo_domain"/>
</dbReference>
<evidence type="ECO:0000313" key="9">
    <source>
        <dbReference type="Proteomes" id="UP000265140"/>
    </source>
</evidence>
<dbReference type="GO" id="GO:0000785">
    <property type="term" value="C:chromatin"/>
    <property type="evidence" value="ECO:0007669"/>
    <property type="project" value="TreeGrafter"/>
</dbReference>
<protein>
    <recommendedName>
        <fullName evidence="7">Chromo domain-containing protein</fullName>
    </recommendedName>
</protein>
<dbReference type="InterPro" id="IPR023779">
    <property type="entry name" value="Chromodomain_CS"/>
</dbReference>
<dbReference type="InterPro" id="IPR052458">
    <property type="entry name" value="PcG_PRC1-like_component"/>
</dbReference>
<evidence type="ECO:0000256" key="4">
    <source>
        <dbReference type="ARBA" id="ARBA00023163"/>
    </source>
</evidence>
<evidence type="ECO:0000313" key="8">
    <source>
        <dbReference type="Ensembl" id="ENSELUP00000085235.1"/>
    </source>
</evidence>
<evidence type="ECO:0000259" key="7">
    <source>
        <dbReference type="PROSITE" id="PS50013"/>
    </source>
</evidence>
<proteinExistence type="predicted"/>
<sequence length="367" mass="42349">MELSAVGERVFAAESIIKRRIRRGRMEYLVKWKGWSQKYSTWEPEDNILDARLLAGFEEREREREFFGPKKRGPKPETFLLKAQNKAKTYECRRQMPRAIRVSYLVPEPVNTPRAREGLRAVVPTIFPPSTVNRGDSVMFRQPEPERRPRSAPTPSFVSEEFGNVPKKRGPKAKLFNIDQDSCPTVDPAKRGRFEEQQPPYVLNKISRHCHHKGETSERSLSQLTRRFQEETNFSQKSNDAKSPLPIESYCRTHNHLGKVARKARLDHQSPRTKDCIGGVTITPPKLKYMSKNNLYEVIASPSMERSMTTVLDQTTLSRRCEEPSHTSWRPRTGDVDKVVVTDVTSNFLTVTIKENSTDKGFFKDKR</sequence>
<reference evidence="8" key="2">
    <citation type="submission" date="2025-08" db="UniProtKB">
        <authorList>
            <consortium name="Ensembl"/>
        </authorList>
    </citation>
    <scope>IDENTIFICATION</scope>
</reference>
<comment type="subcellular location">
    <subcellularLocation>
        <location evidence="1">Nucleus</location>
    </subcellularLocation>
</comment>
<dbReference type="RefSeq" id="XP_010872561.2">
    <property type="nucleotide sequence ID" value="XM_010874259.3"/>
</dbReference>
<dbReference type="InterPro" id="IPR017984">
    <property type="entry name" value="Chromo_dom_subgr"/>
</dbReference>
<reference evidence="8 9" key="1">
    <citation type="submission" date="2020-02" db="EMBL/GenBank/DDBJ databases">
        <title>Esox lucius (northern pike) genome, fEsoLuc1, primary haplotype.</title>
        <authorList>
            <person name="Myers G."/>
            <person name="Karagic N."/>
            <person name="Meyer A."/>
            <person name="Pippel M."/>
            <person name="Reichard M."/>
            <person name="Winkler S."/>
            <person name="Tracey A."/>
            <person name="Sims Y."/>
            <person name="Howe K."/>
            <person name="Rhie A."/>
            <person name="Formenti G."/>
            <person name="Durbin R."/>
            <person name="Fedrigo O."/>
            <person name="Jarvis E.D."/>
        </authorList>
    </citation>
    <scope>NUCLEOTIDE SEQUENCE [LARGE SCALE GENOMIC DNA]</scope>
</reference>
<dbReference type="GO" id="GO:0035102">
    <property type="term" value="C:PRC1 complex"/>
    <property type="evidence" value="ECO:0007669"/>
    <property type="project" value="TreeGrafter"/>
</dbReference>
<feature type="domain" description="Chromo" evidence="7">
    <location>
        <begin position="11"/>
        <end position="69"/>
    </location>
</feature>
<dbReference type="GeneTree" id="ENSGT00940000158476"/>
<keyword evidence="5" id="KW-0539">Nucleus</keyword>
<dbReference type="GO" id="GO:0000122">
    <property type="term" value="P:negative regulation of transcription by RNA polymerase II"/>
    <property type="evidence" value="ECO:0007669"/>
    <property type="project" value="TreeGrafter"/>
</dbReference>
<evidence type="ECO:0000256" key="2">
    <source>
        <dbReference type="ARBA" id="ARBA00022491"/>
    </source>
</evidence>
<dbReference type="PRINTS" id="PR00504">
    <property type="entry name" value="CHROMODOMAIN"/>
</dbReference>
<dbReference type="InterPro" id="IPR000953">
    <property type="entry name" value="Chromo/chromo_shadow_dom"/>
</dbReference>
<dbReference type="AlphaFoldDB" id="A0AAY5KAG3"/>
<feature type="region of interest" description="Disordered" evidence="6">
    <location>
        <begin position="134"/>
        <end position="172"/>
    </location>
</feature>
<dbReference type="SUPFAM" id="SSF54160">
    <property type="entry name" value="Chromo domain-like"/>
    <property type="match status" value="1"/>
</dbReference>
<dbReference type="InterPro" id="IPR016197">
    <property type="entry name" value="Chromo-like_dom_sf"/>
</dbReference>
<evidence type="ECO:0000256" key="3">
    <source>
        <dbReference type="ARBA" id="ARBA00023015"/>
    </source>
</evidence>
<keyword evidence="9" id="KW-1185">Reference proteome</keyword>
<dbReference type="PROSITE" id="PS00598">
    <property type="entry name" value="CHROMO_1"/>
    <property type="match status" value="1"/>
</dbReference>
<dbReference type="FunFam" id="2.40.50.40:FF:000006">
    <property type="entry name" value="Chromobox protein homolog 7"/>
    <property type="match status" value="1"/>
</dbReference>
<accession>A0AAY5KAG3</accession>
<dbReference type="Proteomes" id="UP000265140">
    <property type="component" value="Chromosome 11"/>
</dbReference>